<dbReference type="Proteomes" id="UP001610432">
    <property type="component" value="Unassembled WGS sequence"/>
</dbReference>
<evidence type="ECO:0000313" key="6">
    <source>
        <dbReference type="Proteomes" id="UP001610432"/>
    </source>
</evidence>
<dbReference type="PANTHER" id="PTHR48070:SF3">
    <property type="entry name" value="ESTERASE DBAE-RELATED"/>
    <property type="match status" value="1"/>
</dbReference>
<feature type="region of interest" description="Disordered" evidence="3">
    <location>
        <begin position="16"/>
        <end position="58"/>
    </location>
</feature>
<dbReference type="EMBL" id="JBFXLQ010000044">
    <property type="protein sequence ID" value="KAL2864123.1"/>
    <property type="molecule type" value="Genomic_DNA"/>
</dbReference>
<keyword evidence="2 5" id="KW-0378">Hydrolase</keyword>
<reference evidence="5 6" key="1">
    <citation type="submission" date="2024-07" db="EMBL/GenBank/DDBJ databases">
        <title>Section-level genome sequencing and comparative genomics of Aspergillus sections Usti and Cavernicolus.</title>
        <authorList>
            <consortium name="Lawrence Berkeley National Laboratory"/>
            <person name="Nybo J.L."/>
            <person name="Vesth T.C."/>
            <person name="Theobald S."/>
            <person name="Frisvad J.C."/>
            <person name="Larsen T.O."/>
            <person name="Kjaerboelling I."/>
            <person name="Rothschild-Mancinelli K."/>
            <person name="Lyhne E.K."/>
            <person name="Kogle M.E."/>
            <person name="Barry K."/>
            <person name="Clum A."/>
            <person name="Na H."/>
            <person name="Ledsgaard L."/>
            <person name="Lin J."/>
            <person name="Lipzen A."/>
            <person name="Kuo A."/>
            <person name="Riley R."/>
            <person name="Mondo S."/>
            <person name="Labutti K."/>
            <person name="Haridas S."/>
            <person name="Pangalinan J."/>
            <person name="Salamov A.A."/>
            <person name="Simmons B.A."/>
            <person name="Magnuson J.K."/>
            <person name="Chen J."/>
            <person name="Drula E."/>
            <person name="Henrissat B."/>
            <person name="Wiebenga A."/>
            <person name="Lubbers R.J."/>
            <person name="Gomes A.C."/>
            <person name="Macurrencykelacurrency M.R."/>
            <person name="Stajich J."/>
            <person name="Grigoriev I.V."/>
            <person name="Mortensen U.H."/>
            <person name="De Vries R.P."/>
            <person name="Baker S.E."/>
            <person name="Andersen M.R."/>
        </authorList>
    </citation>
    <scope>NUCLEOTIDE SEQUENCE [LARGE SCALE GENOMIC DNA]</scope>
    <source>
        <strain evidence="5 6">CBS 449.75</strain>
    </source>
</reference>
<organism evidence="5 6">
    <name type="scientific">Aspergillus lucknowensis</name>
    <dbReference type="NCBI Taxonomy" id="176173"/>
    <lineage>
        <taxon>Eukaryota</taxon>
        <taxon>Fungi</taxon>
        <taxon>Dikarya</taxon>
        <taxon>Ascomycota</taxon>
        <taxon>Pezizomycotina</taxon>
        <taxon>Eurotiomycetes</taxon>
        <taxon>Eurotiomycetidae</taxon>
        <taxon>Eurotiales</taxon>
        <taxon>Aspergillaceae</taxon>
        <taxon>Aspergillus</taxon>
        <taxon>Aspergillus subgen. Nidulantes</taxon>
    </lineage>
</organism>
<evidence type="ECO:0000256" key="1">
    <source>
        <dbReference type="ARBA" id="ARBA00005863"/>
    </source>
</evidence>
<evidence type="ECO:0000256" key="2">
    <source>
        <dbReference type="ARBA" id="ARBA00022801"/>
    </source>
</evidence>
<dbReference type="GO" id="GO:0016787">
    <property type="term" value="F:hydrolase activity"/>
    <property type="evidence" value="ECO:0007669"/>
    <property type="project" value="UniProtKB-KW"/>
</dbReference>
<gene>
    <name evidence="5" type="ORF">BJX67DRAFT_384122</name>
</gene>
<evidence type="ECO:0000259" key="4">
    <source>
        <dbReference type="Pfam" id="PF03959"/>
    </source>
</evidence>
<dbReference type="GeneID" id="98148675"/>
<keyword evidence="6" id="KW-1185">Reference proteome</keyword>
<name>A0ABR4LHU1_9EURO</name>
<dbReference type="RefSeq" id="XP_070883102.1">
    <property type="nucleotide sequence ID" value="XM_071033603.1"/>
</dbReference>
<comment type="caution">
    <text evidence="5">The sequence shown here is derived from an EMBL/GenBank/DDBJ whole genome shotgun (WGS) entry which is preliminary data.</text>
</comment>
<proteinExistence type="inferred from homology"/>
<dbReference type="Pfam" id="PF03959">
    <property type="entry name" value="FSH1"/>
    <property type="match status" value="1"/>
</dbReference>
<dbReference type="SUPFAM" id="SSF53474">
    <property type="entry name" value="alpha/beta-Hydrolases"/>
    <property type="match status" value="1"/>
</dbReference>
<evidence type="ECO:0000256" key="3">
    <source>
        <dbReference type="SAM" id="MobiDB-lite"/>
    </source>
</evidence>
<comment type="similarity">
    <text evidence="1">Belongs to the LovG family.</text>
</comment>
<dbReference type="InterPro" id="IPR029058">
    <property type="entry name" value="AB_hydrolase_fold"/>
</dbReference>
<dbReference type="PANTHER" id="PTHR48070">
    <property type="entry name" value="ESTERASE OVCA2"/>
    <property type="match status" value="1"/>
</dbReference>
<dbReference type="InterPro" id="IPR005645">
    <property type="entry name" value="FSH-like_dom"/>
</dbReference>
<evidence type="ECO:0000313" key="5">
    <source>
        <dbReference type="EMBL" id="KAL2864123.1"/>
    </source>
</evidence>
<protein>
    <submittedName>
        <fullName evidence="5">Serine hydrolase-domain-containing protein</fullName>
    </submittedName>
</protein>
<dbReference type="InterPro" id="IPR050593">
    <property type="entry name" value="LovG"/>
</dbReference>
<feature type="domain" description="Serine hydrolase" evidence="4">
    <location>
        <begin position="65"/>
        <end position="308"/>
    </location>
</feature>
<accession>A0ABR4LHU1</accession>
<feature type="compositionally biased region" description="Low complexity" evidence="3">
    <location>
        <begin position="19"/>
        <end position="32"/>
    </location>
</feature>
<sequence length="329" mass="35988">MLEALQLWATPAQTFTPWTKSSTPSTVTLPTPRLQQRHEPSFTSTPTPAPAPAPQHQKGPTLTLPRLLCLHGGGTNARIFRSQCRALRARLGPYFRLVFADAPFFTTPGPDVVKVYEKWGPFRSWFPPGYGVGATGSPRDGPVPICESASASRTVIASIESSIKAAMAEDDQAGASGPWVGVLGFSQGAKMAASLLLRQQQQQQSDRRSLSDSSVDYRFAVLLAGRAPMVSLRMEDEDEDEDDLRLPLPLPTFGFIPETIRLPTIHVHGMKDPGLPLHRELLEYGCDEGSARLIEWDGEHRVPIRSKDVLAVVDAILAIARETGVVTRY</sequence>
<dbReference type="Gene3D" id="3.40.50.1820">
    <property type="entry name" value="alpha/beta hydrolase"/>
    <property type="match status" value="1"/>
</dbReference>